<feature type="transmembrane region" description="Helical" evidence="9">
    <location>
        <begin position="59"/>
        <end position="78"/>
    </location>
</feature>
<keyword evidence="6 9" id="KW-1133">Transmembrane helix</keyword>
<gene>
    <name evidence="10" type="ORF">FO442_16455</name>
</gene>
<comment type="caution">
    <text evidence="10">The sequence shown here is derived from an EMBL/GenBank/DDBJ whole genome shotgun (WGS) entry which is preliminary data.</text>
</comment>
<name>A0A556MJZ1_9FLAO</name>
<comment type="similarity">
    <text evidence="2 8">Belongs to the ABC-3 integral membrane protein family.</text>
</comment>
<comment type="subcellular location">
    <subcellularLocation>
        <location evidence="1 8">Cell membrane</location>
        <topology evidence="1 8">Multi-pass membrane protein</topology>
    </subcellularLocation>
</comment>
<reference evidence="10 11" key="1">
    <citation type="submission" date="2019-07" db="EMBL/GenBank/DDBJ databases">
        <authorList>
            <person name="Huq M.A."/>
        </authorList>
    </citation>
    <scope>NUCLEOTIDE SEQUENCE [LARGE SCALE GENOMIC DNA]</scope>
    <source>
        <strain evidence="10 11">MAH-3</strain>
    </source>
</reference>
<protein>
    <submittedName>
        <fullName evidence="10">Metal ABC transporter permease</fullName>
    </submittedName>
</protein>
<dbReference type="CDD" id="cd06550">
    <property type="entry name" value="TM_ABC_iron-siderophores_like"/>
    <property type="match status" value="1"/>
</dbReference>
<keyword evidence="5 8" id="KW-0812">Transmembrane</keyword>
<organism evidence="10 11">
    <name type="scientific">Fluviicola chungangensis</name>
    <dbReference type="NCBI Taxonomy" id="2597671"/>
    <lineage>
        <taxon>Bacteria</taxon>
        <taxon>Pseudomonadati</taxon>
        <taxon>Bacteroidota</taxon>
        <taxon>Flavobacteriia</taxon>
        <taxon>Flavobacteriales</taxon>
        <taxon>Crocinitomicaceae</taxon>
        <taxon>Fluviicola</taxon>
    </lineage>
</organism>
<dbReference type="Gene3D" id="1.10.3470.10">
    <property type="entry name" value="ABC transporter involved in vitamin B12 uptake, BtuC"/>
    <property type="match status" value="1"/>
</dbReference>
<feature type="transmembrane region" description="Helical" evidence="9">
    <location>
        <begin position="6"/>
        <end position="28"/>
    </location>
</feature>
<evidence type="ECO:0000256" key="1">
    <source>
        <dbReference type="ARBA" id="ARBA00004651"/>
    </source>
</evidence>
<dbReference type="InterPro" id="IPR037294">
    <property type="entry name" value="ABC_BtuC-like"/>
</dbReference>
<keyword evidence="3 8" id="KW-0813">Transport</keyword>
<feature type="transmembrane region" description="Helical" evidence="9">
    <location>
        <begin position="136"/>
        <end position="158"/>
    </location>
</feature>
<dbReference type="GO" id="GO:0055085">
    <property type="term" value="P:transmembrane transport"/>
    <property type="evidence" value="ECO:0007669"/>
    <property type="project" value="InterPro"/>
</dbReference>
<dbReference type="OrthoDB" id="9788905at2"/>
<evidence type="ECO:0000256" key="5">
    <source>
        <dbReference type="ARBA" id="ARBA00022692"/>
    </source>
</evidence>
<dbReference type="InterPro" id="IPR001626">
    <property type="entry name" value="ABC_TroCD"/>
</dbReference>
<keyword evidence="11" id="KW-1185">Reference proteome</keyword>
<dbReference type="PANTHER" id="PTHR30477:SF3">
    <property type="entry name" value="METAL TRANSPORT SYSTEM MEMBRANE PROTEIN CT_069-RELATED"/>
    <property type="match status" value="1"/>
</dbReference>
<evidence type="ECO:0000256" key="8">
    <source>
        <dbReference type="RuleBase" id="RU003943"/>
    </source>
</evidence>
<dbReference type="GO" id="GO:0010043">
    <property type="term" value="P:response to zinc ion"/>
    <property type="evidence" value="ECO:0007669"/>
    <property type="project" value="TreeGrafter"/>
</dbReference>
<feature type="transmembrane region" description="Helical" evidence="9">
    <location>
        <begin position="90"/>
        <end position="109"/>
    </location>
</feature>
<dbReference type="EMBL" id="VLPL01000009">
    <property type="protein sequence ID" value="TSJ40189.1"/>
    <property type="molecule type" value="Genomic_DNA"/>
</dbReference>
<sequence length="276" mass="30062">MDLSIWIVFIGTALIGISAALVGTFTFLQKKSLIGDAISHSILPGIVLAYMISGQRNTLILMLGAFFSGWLATQQISWLQRKTKLKSDTIVAATLSIFFALGLAMLSYIQGRPDDGQAGLSDFLFGKIAALNIEDLYLFATVSALIIAVTFFRYRVMFSFAFNKEFMISKGFSLRWNDFILNSMTILVVAMGVQAVGVVLMSALLIIPVLTARMLTYQLRSLITLSLIFGTGSSLAGSYISILGKNIPTGPCIIMVLSMCAISVALLLRVPFKIKK</sequence>
<evidence type="ECO:0000256" key="7">
    <source>
        <dbReference type="ARBA" id="ARBA00023136"/>
    </source>
</evidence>
<evidence type="ECO:0000313" key="11">
    <source>
        <dbReference type="Proteomes" id="UP000316008"/>
    </source>
</evidence>
<keyword evidence="7 9" id="KW-0472">Membrane</keyword>
<keyword evidence="4" id="KW-1003">Cell membrane</keyword>
<feature type="transmembrane region" description="Helical" evidence="9">
    <location>
        <begin position="252"/>
        <end position="272"/>
    </location>
</feature>
<feature type="transmembrane region" description="Helical" evidence="9">
    <location>
        <begin position="33"/>
        <end position="53"/>
    </location>
</feature>
<dbReference type="AlphaFoldDB" id="A0A556MJZ1"/>
<evidence type="ECO:0000313" key="10">
    <source>
        <dbReference type="EMBL" id="TSJ40189.1"/>
    </source>
</evidence>
<evidence type="ECO:0000256" key="6">
    <source>
        <dbReference type="ARBA" id="ARBA00022989"/>
    </source>
</evidence>
<dbReference type="RefSeq" id="WP_144334317.1">
    <property type="nucleotide sequence ID" value="NZ_VLPL01000009.1"/>
</dbReference>
<accession>A0A556MJZ1</accession>
<feature type="transmembrane region" description="Helical" evidence="9">
    <location>
        <begin position="179"/>
        <end position="207"/>
    </location>
</feature>
<dbReference type="GO" id="GO:0043190">
    <property type="term" value="C:ATP-binding cassette (ABC) transporter complex"/>
    <property type="evidence" value="ECO:0007669"/>
    <property type="project" value="InterPro"/>
</dbReference>
<evidence type="ECO:0000256" key="4">
    <source>
        <dbReference type="ARBA" id="ARBA00022475"/>
    </source>
</evidence>
<feature type="transmembrane region" description="Helical" evidence="9">
    <location>
        <begin position="219"/>
        <end position="240"/>
    </location>
</feature>
<dbReference type="PANTHER" id="PTHR30477">
    <property type="entry name" value="ABC-TRANSPORTER METAL-BINDING PROTEIN"/>
    <property type="match status" value="1"/>
</dbReference>
<evidence type="ECO:0000256" key="2">
    <source>
        <dbReference type="ARBA" id="ARBA00008034"/>
    </source>
</evidence>
<proteinExistence type="inferred from homology"/>
<evidence type="ECO:0000256" key="3">
    <source>
        <dbReference type="ARBA" id="ARBA00022448"/>
    </source>
</evidence>
<evidence type="ECO:0000256" key="9">
    <source>
        <dbReference type="SAM" id="Phobius"/>
    </source>
</evidence>
<dbReference type="Proteomes" id="UP000316008">
    <property type="component" value="Unassembled WGS sequence"/>
</dbReference>
<dbReference type="Pfam" id="PF00950">
    <property type="entry name" value="ABC-3"/>
    <property type="match status" value="1"/>
</dbReference>
<dbReference type="SUPFAM" id="SSF81345">
    <property type="entry name" value="ABC transporter involved in vitamin B12 uptake, BtuC"/>
    <property type="match status" value="1"/>
</dbReference>